<dbReference type="OrthoDB" id="24645at2759"/>
<accession>A0A015KC54</accession>
<dbReference type="InterPro" id="IPR035901">
    <property type="entry name" value="GIY-YIG_endonuc_sf"/>
</dbReference>
<evidence type="ECO:0000256" key="1">
    <source>
        <dbReference type="SAM" id="MobiDB-lite"/>
    </source>
</evidence>
<organism evidence="3 4">
    <name type="scientific">Rhizophagus irregularis (strain DAOM 197198w)</name>
    <name type="common">Glomus intraradices</name>
    <dbReference type="NCBI Taxonomy" id="1432141"/>
    <lineage>
        <taxon>Eukaryota</taxon>
        <taxon>Fungi</taxon>
        <taxon>Fungi incertae sedis</taxon>
        <taxon>Mucoromycota</taxon>
        <taxon>Glomeromycotina</taxon>
        <taxon>Glomeromycetes</taxon>
        <taxon>Glomerales</taxon>
        <taxon>Glomeraceae</taxon>
        <taxon>Rhizophagus</taxon>
    </lineage>
</organism>
<name>A0A015KC54_RHIIW</name>
<dbReference type="PROSITE" id="PS50164">
    <property type="entry name" value="GIY_YIG"/>
    <property type="match status" value="1"/>
</dbReference>
<sequence>MRSSHNHQSRIESVTGTWCVYVVYNPDRSKVYVGTTRDFKDRIKKHNRPSSASPSTVEDEIDSWLPVIAITGFFNKKDALDFEKNVKSTAKKKEFTEYASLYPGRCPPLVLKRIIAIRCLLCEFDLYWRAPKGKRRRYVLHWGSYMDRDQRQSNVLKHCPWSRLGRYVKHKTMDLSEDRPLAPETDSSNVSVTSEHTNSRKRKVVDDDDVDIDDDHDDHDENDDDGDQRE</sequence>
<evidence type="ECO:0000259" key="2">
    <source>
        <dbReference type="PROSITE" id="PS50164"/>
    </source>
</evidence>
<dbReference type="SMR" id="A0A015KC54"/>
<feature type="compositionally biased region" description="Acidic residues" evidence="1">
    <location>
        <begin position="206"/>
        <end position="230"/>
    </location>
</feature>
<dbReference type="Proteomes" id="UP000022910">
    <property type="component" value="Unassembled WGS sequence"/>
</dbReference>
<dbReference type="EMBL" id="JEMT01004019">
    <property type="protein sequence ID" value="EXX79367.1"/>
    <property type="molecule type" value="Genomic_DNA"/>
</dbReference>
<feature type="region of interest" description="Disordered" evidence="1">
    <location>
        <begin position="175"/>
        <end position="230"/>
    </location>
</feature>
<comment type="caution">
    <text evidence="3">The sequence shown here is derived from an EMBL/GenBank/DDBJ whole genome shotgun (WGS) entry which is preliminary data.</text>
</comment>
<dbReference type="SMART" id="SM00465">
    <property type="entry name" value="GIYc"/>
    <property type="match status" value="1"/>
</dbReference>
<keyword evidence="4" id="KW-1185">Reference proteome</keyword>
<feature type="domain" description="GIY-YIG" evidence="2">
    <location>
        <begin position="16"/>
        <end position="97"/>
    </location>
</feature>
<dbReference type="Pfam" id="PF01541">
    <property type="entry name" value="GIY-YIG"/>
    <property type="match status" value="1"/>
</dbReference>
<dbReference type="Gene3D" id="3.40.1440.10">
    <property type="entry name" value="GIY-YIG endonuclease"/>
    <property type="match status" value="1"/>
</dbReference>
<dbReference type="InterPro" id="IPR000305">
    <property type="entry name" value="GIY-YIG_endonuc"/>
</dbReference>
<feature type="compositionally biased region" description="Polar residues" evidence="1">
    <location>
        <begin position="185"/>
        <end position="196"/>
    </location>
</feature>
<reference evidence="3 4" key="1">
    <citation type="submission" date="2014-02" db="EMBL/GenBank/DDBJ databases">
        <title>Single nucleus genome sequencing reveals high similarity among nuclei of an endomycorrhizal fungus.</title>
        <authorList>
            <person name="Lin K."/>
            <person name="Geurts R."/>
            <person name="Zhang Z."/>
            <person name="Limpens E."/>
            <person name="Saunders D.G."/>
            <person name="Mu D."/>
            <person name="Pang E."/>
            <person name="Cao H."/>
            <person name="Cha H."/>
            <person name="Lin T."/>
            <person name="Zhou Q."/>
            <person name="Shang Y."/>
            <person name="Li Y."/>
            <person name="Ivanov S."/>
            <person name="Sharma T."/>
            <person name="Velzen R.V."/>
            <person name="Ruijter N.D."/>
            <person name="Aanen D.K."/>
            <person name="Win J."/>
            <person name="Kamoun S."/>
            <person name="Bisseling T."/>
            <person name="Huang S."/>
        </authorList>
    </citation>
    <scope>NUCLEOTIDE SEQUENCE [LARGE SCALE GENOMIC DNA]</scope>
    <source>
        <strain evidence="4">DAOM197198w</strain>
    </source>
</reference>
<dbReference type="AlphaFoldDB" id="A0A015KC54"/>
<proteinExistence type="predicted"/>
<evidence type="ECO:0000313" key="4">
    <source>
        <dbReference type="Proteomes" id="UP000022910"/>
    </source>
</evidence>
<protein>
    <recommendedName>
        <fullName evidence="2">GIY-YIG domain-containing protein</fullName>
    </recommendedName>
</protein>
<gene>
    <name evidence="3" type="ORF">RirG_006290</name>
</gene>
<dbReference type="SUPFAM" id="SSF82771">
    <property type="entry name" value="GIY-YIG endonuclease"/>
    <property type="match status" value="1"/>
</dbReference>
<evidence type="ECO:0000313" key="3">
    <source>
        <dbReference type="EMBL" id="EXX79367.1"/>
    </source>
</evidence>
<dbReference type="HOGENOM" id="CLU_1205300_0_0_1"/>